<comment type="caution">
    <text evidence="8">The sequence shown here is derived from an EMBL/GenBank/DDBJ whole genome shotgun (WGS) entry which is preliminary data.</text>
</comment>
<gene>
    <name evidence="8" type="ORF">FPHYL_9658</name>
</gene>
<comment type="similarity">
    <text evidence="1">Belongs to the CoA-transferase III family.</text>
</comment>
<dbReference type="GO" id="GO:0047369">
    <property type="term" value="F:succinate-hydroxymethylglutarate CoA-transferase activity"/>
    <property type="evidence" value="ECO:0007669"/>
    <property type="project" value="TreeGrafter"/>
</dbReference>
<keyword evidence="2" id="KW-0808">Transferase</keyword>
<dbReference type="Pfam" id="PF02515">
    <property type="entry name" value="CoA_transf_3"/>
    <property type="match status" value="1"/>
</dbReference>
<keyword evidence="9" id="KW-1185">Reference proteome</keyword>
<organism evidence="8 9">
    <name type="scientific">Fusarium phyllophilum</name>
    <dbReference type="NCBI Taxonomy" id="47803"/>
    <lineage>
        <taxon>Eukaryota</taxon>
        <taxon>Fungi</taxon>
        <taxon>Dikarya</taxon>
        <taxon>Ascomycota</taxon>
        <taxon>Pezizomycotina</taxon>
        <taxon>Sordariomycetes</taxon>
        <taxon>Hypocreomycetidae</taxon>
        <taxon>Hypocreales</taxon>
        <taxon>Nectriaceae</taxon>
        <taxon>Fusarium</taxon>
        <taxon>Fusarium fujikuroi species complex</taxon>
    </lineage>
</organism>
<keyword evidence="4" id="KW-0863">Zinc-finger</keyword>
<dbReference type="Proteomes" id="UP000582016">
    <property type="component" value="Unassembled WGS sequence"/>
</dbReference>
<dbReference type="PANTHER" id="PTHR48207:SF3">
    <property type="entry name" value="SUCCINATE--HYDROXYMETHYLGLUTARATE COA-TRANSFERASE"/>
    <property type="match status" value="1"/>
</dbReference>
<dbReference type="Gene3D" id="3.30.40.10">
    <property type="entry name" value="Zinc/RING finger domain, C3HC4 (zinc finger)"/>
    <property type="match status" value="1"/>
</dbReference>
<evidence type="ECO:0000259" key="7">
    <source>
        <dbReference type="SMART" id="SM00249"/>
    </source>
</evidence>
<dbReference type="PANTHER" id="PTHR48207">
    <property type="entry name" value="SUCCINATE--HYDROXYMETHYLGLUTARATE COA-TRANSFERASE"/>
    <property type="match status" value="1"/>
</dbReference>
<dbReference type="Gene3D" id="3.30.1540.10">
    <property type="entry name" value="formyl-coa transferase, domain 3"/>
    <property type="match status" value="1"/>
</dbReference>
<dbReference type="InterPro" id="IPR044855">
    <property type="entry name" value="CoA-Trfase_III_dom3_sf"/>
</dbReference>
<reference evidence="8 9" key="1">
    <citation type="submission" date="2020-05" db="EMBL/GenBank/DDBJ databases">
        <title>Identification and distribution of gene clusters putatively required for synthesis of sphingolipid metabolism inhibitors in phylogenetically diverse species of the filamentous fungus Fusarium.</title>
        <authorList>
            <person name="Kim H.-S."/>
            <person name="Busman M."/>
            <person name="Brown D.W."/>
            <person name="Divon H."/>
            <person name="Uhlig S."/>
            <person name="Proctor R.H."/>
        </authorList>
    </citation>
    <scope>NUCLEOTIDE SEQUENCE [LARGE SCALE GENOMIC DNA]</scope>
    <source>
        <strain evidence="8 9">NRRL 13617</strain>
    </source>
</reference>
<dbReference type="GO" id="GO:0005739">
    <property type="term" value="C:mitochondrion"/>
    <property type="evidence" value="ECO:0007669"/>
    <property type="project" value="TreeGrafter"/>
</dbReference>
<keyword evidence="3" id="KW-0479">Metal-binding</keyword>
<dbReference type="InterPro" id="IPR001965">
    <property type="entry name" value="Znf_PHD"/>
</dbReference>
<dbReference type="InterPro" id="IPR050483">
    <property type="entry name" value="CoA-transferase_III_domain"/>
</dbReference>
<protein>
    <recommendedName>
        <fullName evidence="7">Zinc finger PHD-type domain-containing protein</fullName>
    </recommendedName>
</protein>
<feature type="compositionally biased region" description="Polar residues" evidence="6">
    <location>
        <begin position="443"/>
        <end position="460"/>
    </location>
</feature>
<evidence type="ECO:0000256" key="5">
    <source>
        <dbReference type="ARBA" id="ARBA00022833"/>
    </source>
</evidence>
<evidence type="ECO:0000256" key="1">
    <source>
        <dbReference type="ARBA" id="ARBA00008383"/>
    </source>
</evidence>
<evidence type="ECO:0000313" key="8">
    <source>
        <dbReference type="EMBL" id="KAF5549478.1"/>
    </source>
</evidence>
<name>A0A8H5J601_9HYPO</name>
<dbReference type="AlphaFoldDB" id="A0A8H5J601"/>
<evidence type="ECO:0000256" key="3">
    <source>
        <dbReference type="ARBA" id="ARBA00022723"/>
    </source>
</evidence>
<dbReference type="SMART" id="SM00249">
    <property type="entry name" value="PHD"/>
    <property type="match status" value="1"/>
</dbReference>
<dbReference type="InterPro" id="IPR011011">
    <property type="entry name" value="Znf_FYVE_PHD"/>
</dbReference>
<proteinExistence type="inferred from homology"/>
<feature type="region of interest" description="Disordered" evidence="6">
    <location>
        <begin position="441"/>
        <end position="470"/>
    </location>
</feature>
<evidence type="ECO:0000256" key="4">
    <source>
        <dbReference type="ARBA" id="ARBA00022771"/>
    </source>
</evidence>
<dbReference type="SUPFAM" id="SSF57903">
    <property type="entry name" value="FYVE/PHD zinc finger"/>
    <property type="match status" value="1"/>
</dbReference>
<sequence length="774" mass="85421">MTRVLAGPYCTQILGDLGAEVIKIEHPVRGDDTRAWGPPYAKYKDGSSAKGPGESAYFLGANRNKKSLGLSFQHKEGVEVLHKLAAKCDVLVENYLPGTLKKYSMDYETLRKINPGLIYASITGYGQTGPYSNRAGYDVMVEAEFGLMHITGERDGPPVKVGVAVTDLTTGLYTSNSVMAALLGRAKSGKGQHIDVALSDCQTATLANIASSCLVSGKKDSGRWGTAHPSIVPYKSFETKDGGILFGGGNDRLFGVLCDGLGQPQWKDDARYKTNADRVEHRNDLEAKIEVITKLKTTQEWLEIFEGKGMPYAAINDVQGTLNHEHTKARNMVVEMEHDECGPLKMVNTPIKLSETPPTIRSAPPMLEQLRVESPKPIELDVAMEDMSAKDVISITPAPKLSYTPQFQSESSVILGRLKNDSQTEGNVNVREKHSADLKDTLTMPTPTKAKGQSSLSYSLNAGVKRKREEPSKKIDLTQSTVPFPWKVRSQTQQATIEAQHTREETRCSMCDGSAQVSPLVTCIRCLVSWHQKCHPPLIRGEDTTSASFTCAKCVAAREQTVRLRGRVSQQREHEIERLRQKRLSALPKGVVPAKPRLVGFGPGRASDVSRAQYFESMPKTDLLNILSLCDQLKPNLLVDVLVSISKRHPEMPIFDSPDWDSQLSNTSRPHKTKHDEKPRHGHVLVNRAAKPKQKTTKKILKRTRVIEVITSAPEEDNVNILPPTWAKAGHGLYSHLLPDTEDRSLLMDENDEESFSHFLVDGAGRQIMEPVGA</sequence>
<dbReference type="Gene3D" id="3.40.50.10540">
    <property type="entry name" value="Crotonobetainyl-coa:carnitine coa-transferase, domain 1"/>
    <property type="match status" value="1"/>
</dbReference>
<dbReference type="InterPro" id="IPR013083">
    <property type="entry name" value="Znf_RING/FYVE/PHD"/>
</dbReference>
<dbReference type="FunFam" id="3.30.1540.10:FF:000005">
    <property type="entry name" value="succinate--hydroxymethylglutarate CoA-transferase isoform X4"/>
    <property type="match status" value="1"/>
</dbReference>
<evidence type="ECO:0000313" key="9">
    <source>
        <dbReference type="Proteomes" id="UP000582016"/>
    </source>
</evidence>
<dbReference type="SUPFAM" id="SSF89796">
    <property type="entry name" value="CoA-transferase family III (CaiB/BaiF)"/>
    <property type="match status" value="1"/>
</dbReference>
<evidence type="ECO:0000256" key="2">
    <source>
        <dbReference type="ARBA" id="ARBA00022679"/>
    </source>
</evidence>
<feature type="region of interest" description="Disordered" evidence="6">
    <location>
        <begin position="656"/>
        <end position="680"/>
    </location>
</feature>
<keyword evidence="5" id="KW-0862">Zinc</keyword>
<dbReference type="InterPro" id="IPR003673">
    <property type="entry name" value="CoA-Trfase_fam_III"/>
</dbReference>
<dbReference type="InterPro" id="IPR023606">
    <property type="entry name" value="CoA-Trfase_III_dom_1_sf"/>
</dbReference>
<feature type="domain" description="Zinc finger PHD-type" evidence="7">
    <location>
        <begin position="507"/>
        <end position="555"/>
    </location>
</feature>
<accession>A0A8H5J601</accession>
<dbReference type="EMBL" id="JAAOAQ010000402">
    <property type="protein sequence ID" value="KAF5549478.1"/>
    <property type="molecule type" value="Genomic_DNA"/>
</dbReference>
<dbReference type="OrthoDB" id="5863171at2759"/>
<dbReference type="GO" id="GO:0008270">
    <property type="term" value="F:zinc ion binding"/>
    <property type="evidence" value="ECO:0007669"/>
    <property type="project" value="UniProtKB-KW"/>
</dbReference>
<evidence type="ECO:0000256" key="6">
    <source>
        <dbReference type="SAM" id="MobiDB-lite"/>
    </source>
</evidence>